<keyword evidence="17" id="KW-1185">Reference proteome</keyword>
<dbReference type="GO" id="GO:0007399">
    <property type="term" value="P:nervous system development"/>
    <property type="evidence" value="ECO:0007669"/>
    <property type="project" value="UniProtKB-KW"/>
</dbReference>
<dbReference type="FunFam" id="4.10.280.10:FF:000033">
    <property type="entry name" value="Transcription factor HES-5"/>
    <property type="match status" value="1"/>
</dbReference>
<dbReference type="GO" id="GO:0030154">
    <property type="term" value="P:cell differentiation"/>
    <property type="evidence" value="ECO:0007669"/>
    <property type="project" value="UniProtKB-KW"/>
</dbReference>
<accession>A0A8T3CYW2</accession>
<evidence type="ECO:0000256" key="9">
    <source>
        <dbReference type="ARBA" id="ARBA00023242"/>
    </source>
</evidence>
<dbReference type="GO" id="GO:0005634">
    <property type="term" value="C:nucleus"/>
    <property type="evidence" value="ECO:0007669"/>
    <property type="project" value="UniProtKB-SubCell"/>
</dbReference>
<evidence type="ECO:0000313" key="16">
    <source>
        <dbReference type="EMBL" id="KAI1890509.1"/>
    </source>
</evidence>
<keyword evidence="3" id="KW-0678">Repressor</keyword>
<dbReference type="GO" id="GO:0045596">
    <property type="term" value="P:negative regulation of cell differentiation"/>
    <property type="evidence" value="ECO:0007669"/>
    <property type="project" value="UniProtKB-ARBA"/>
</dbReference>
<comment type="function">
    <text evidence="11">Transcriptional repressor of genes that require a bHLH protein for their transcription. Plays an important role as neurogenesis negative regulator.</text>
</comment>
<evidence type="ECO:0000256" key="6">
    <source>
        <dbReference type="ARBA" id="ARBA00023015"/>
    </source>
</evidence>
<evidence type="ECO:0000313" key="17">
    <source>
        <dbReference type="Proteomes" id="UP000829720"/>
    </source>
</evidence>
<keyword evidence="7" id="KW-0238">DNA-binding</keyword>
<keyword evidence="2" id="KW-0217">Developmental protein</keyword>
<evidence type="ECO:0000256" key="8">
    <source>
        <dbReference type="ARBA" id="ARBA00023163"/>
    </source>
</evidence>
<keyword evidence="5" id="KW-0524">Neurogenesis</keyword>
<dbReference type="PANTHER" id="PTHR10985">
    <property type="entry name" value="BASIC HELIX-LOOP-HELIX TRANSCRIPTION FACTOR, HES-RELATED"/>
    <property type="match status" value="1"/>
</dbReference>
<dbReference type="GO" id="GO:0046983">
    <property type="term" value="F:protein dimerization activity"/>
    <property type="evidence" value="ECO:0007669"/>
    <property type="project" value="InterPro"/>
</dbReference>
<evidence type="ECO:0000256" key="11">
    <source>
        <dbReference type="ARBA" id="ARBA00060201"/>
    </source>
</evidence>
<keyword evidence="8" id="KW-0804">Transcription</keyword>
<keyword evidence="6" id="KW-0805">Transcription regulation</keyword>
<evidence type="ECO:0000256" key="5">
    <source>
        <dbReference type="ARBA" id="ARBA00022902"/>
    </source>
</evidence>
<evidence type="ECO:0000256" key="7">
    <source>
        <dbReference type="ARBA" id="ARBA00023125"/>
    </source>
</evidence>
<evidence type="ECO:0000256" key="2">
    <source>
        <dbReference type="ARBA" id="ARBA00022473"/>
    </source>
</evidence>
<dbReference type="GO" id="GO:0097150">
    <property type="term" value="P:neuronal stem cell population maintenance"/>
    <property type="evidence" value="ECO:0007669"/>
    <property type="project" value="UniProtKB-ARBA"/>
</dbReference>
<dbReference type="GO" id="GO:0003677">
    <property type="term" value="F:DNA binding"/>
    <property type="evidence" value="ECO:0007669"/>
    <property type="project" value="UniProtKB-KW"/>
</dbReference>
<gene>
    <name evidence="16" type="ORF">AGOR_G00154430</name>
</gene>
<keyword evidence="9" id="KW-0539">Nucleus</keyword>
<dbReference type="EMBL" id="JAERUA010000014">
    <property type="protein sequence ID" value="KAI1890509.1"/>
    <property type="molecule type" value="Genomic_DNA"/>
</dbReference>
<dbReference type="PROSITE" id="PS50888">
    <property type="entry name" value="BHLH"/>
    <property type="match status" value="1"/>
</dbReference>
<comment type="subcellular location">
    <subcellularLocation>
        <location evidence="1">Nucleus</location>
    </subcellularLocation>
</comment>
<evidence type="ECO:0000256" key="12">
    <source>
        <dbReference type="ARBA" id="ARBA00072975"/>
    </source>
</evidence>
<comment type="subunit">
    <text evidence="10">Transcription repression requires formation of a complex with a corepressor protein of the Groucho/TLE family.</text>
</comment>
<dbReference type="SMART" id="SM00353">
    <property type="entry name" value="HLH"/>
    <property type="match status" value="1"/>
</dbReference>
<dbReference type="SUPFAM" id="SSF47459">
    <property type="entry name" value="HLH, helix-loop-helix DNA-binding domain"/>
    <property type="match status" value="1"/>
</dbReference>
<proteinExistence type="predicted"/>
<evidence type="ECO:0000256" key="10">
    <source>
        <dbReference type="ARBA" id="ARBA00023791"/>
    </source>
</evidence>
<evidence type="ECO:0000256" key="14">
    <source>
        <dbReference type="SAM" id="MobiDB-lite"/>
    </source>
</evidence>
<keyword evidence="4" id="KW-0221">Differentiation</keyword>
<dbReference type="CDD" id="cd11461">
    <property type="entry name" value="bHLH-O_HES5"/>
    <property type="match status" value="1"/>
</dbReference>
<evidence type="ECO:0000256" key="4">
    <source>
        <dbReference type="ARBA" id="ARBA00022782"/>
    </source>
</evidence>
<dbReference type="Proteomes" id="UP000829720">
    <property type="component" value="Unassembled WGS sequence"/>
</dbReference>
<dbReference type="Pfam" id="PF00010">
    <property type="entry name" value="HLH"/>
    <property type="match status" value="1"/>
</dbReference>
<evidence type="ECO:0000259" key="15">
    <source>
        <dbReference type="PROSITE" id="PS50888"/>
    </source>
</evidence>
<dbReference type="AlphaFoldDB" id="A0A8T3CYW2"/>
<reference evidence="16" key="1">
    <citation type="submission" date="2021-01" db="EMBL/GenBank/DDBJ databases">
        <authorList>
            <person name="Zahm M."/>
            <person name="Roques C."/>
            <person name="Cabau C."/>
            <person name="Klopp C."/>
            <person name="Donnadieu C."/>
            <person name="Jouanno E."/>
            <person name="Lampietro C."/>
            <person name="Louis A."/>
            <person name="Herpin A."/>
            <person name="Echchiki A."/>
            <person name="Berthelot C."/>
            <person name="Parey E."/>
            <person name="Roest-Crollius H."/>
            <person name="Braasch I."/>
            <person name="Postlethwait J."/>
            <person name="Bobe J."/>
            <person name="Montfort J."/>
            <person name="Bouchez O."/>
            <person name="Begum T."/>
            <person name="Mejri S."/>
            <person name="Adams A."/>
            <person name="Chen W.-J."/>
            <person name="Guiguen Y."/>
        </authorList>
    </citation>
    <scope>NUCLEOTIDE SEQUENCE</scope>
    <source>
        <tissue evidence="16">Blood</tissue>
    </source>
</reference>
<protein>
    <recommendedName>
        <fullName evidence="12">Transcription factor HES-5</fullName>
    </recommendedName>
    <alternativeName>
        <fullName evidence="13">Hairy and enhancer of split 5</fullName>
    </alternativeName>
</protein>
<name>A0A8T3CYW2_9TELE</name>
<feature type="domain" description="BHLH" evidence="15">
    <location>
        <begin position="39"/>
        <end position="95"/>
    </location>
</feature>
<evidence type="ECO:0000256" key="13">
    <source>
        <dbReference type="ARBA" id="ARBA00081413"/>
    </source>
</evidence>
<dbReference type="OrthoDB" id="6085656at2759"/>
<dbReference type="InterPro" id="IPR036638">
    <property type="entry name" value="HLH_DNA-bd_sf"/>
</dbReference>
<dbReference type="InterPro" id="IPR050370">
    <property type="entry name" value="HES_HEY"/>
</dbReference>
<dbReference type="GO" id="GO:0048513">
    <property type="term" value="P:animal organ development"/>
    <property type="evidence" value="ECO:0007669"/>
    <property type="project" value="UniProtKB-ARBA"/>
</dbReference>
<organism evidence="16 17">
    <name type="scientific">Albula goreensis</name>
    <dbReference type="NCBI Taxonomy" id="1534307"/>
    <lineage>
        <taxon>Eukaryota</taxon>
        <taxon>Metazoa</taxon>
        <taxon>Chordata</taxon>
        <taxon>Craniata</taxon>
        <taxon>Vertebrata</taxon>
        <taxon>Euteleostomi</taxon>
        <taxon>Actinopterygii</taxon>
        <taxon>Neopterygii</taxon>
        <taxon>Teleostei</taxon>
        <taxon>Albuliformes</taxon>
        <taxon>Albulidae</taxon>
        <taxon>Albula</taxon>
    </lineage>
</organism>
<dbReference type="InterPro" id="IPR011598">
    <property type="entry name" value="bHLH_dom"/>
</dbReference>
<comment type="caution">
    <text evidence="16">The sequence shown here is derived from an EMBL/GenBank/DDBJ whole genome shotgun (WGS) entry which is preliminary data.</text>
</comment>
<sequence length="169" mass="19563">MGPHSDHSHFHLLTDTDTSMAPYSYSSDRTTIQLSNTDRKKLRKPAVEKMRRDRMNSSIEQLRSLLQEEFSSQDPNGKLEKADVLELTVSILKQRLQRGAAVSQRSYMEDPPQCWRSTLHFLSANSQGELPLQQLNHFSDAQRDTQEFLKHSPEKQSTPTTLPTIWRPW</sequence>
<dbReference type="Gene3D" id="4.10.280.10">
    <property type="entry name" value="Helix-loop-helix DNA-binding domain"/>
    <property type="match status" value="1"/>
</dbReference>
<evidence type="ECO:0000256" key="3">
    <source>
        <dbReference type="ARBA" id="ARBA00022491"/>
    </source>
</evidence>
<evidence type="ECO:0000256" key="1">
    <source>
        <dbReference type="ARBA" id="ARBA00004123"/>
    </source>
</evidence>
<feature type="region of interest" description="Disordered" evidence="14">
    <location>
        <begin position="148"/>
        <end position="169"/>
    </location>
</feature>